<name>A0A4R3YHJ4_9FIRM</name>
<reference evidence="4 5" key="1">
    <citation type="submission" date="2019-03" db="EMBL/GenBank/DDBJ databases">
        <title>Genomic Encyclopedia of Type Strains, Phase IV (KMG-IV): sequencing the most valuable type-strain genomes for metagenomic binning, comparative biology and taxonomic classification.</title>
        <authorList>
            <person name="Goeker M."/>
        </authorList>
    </citation>
    <scope>NUCLEOTIDE SEQUENCE [LARGE SCALE GENOMIC DNA]</scope>
    <source>
        <strain evidence="4 5">DSM 29487</strain>
    </source>
</reference>
<dbReference type="Proteomes" id="UP000295515">
    <property type="component" value="Unassembled WGS sequence"/>
</dbReference>
<gene>
    <name evidence="4" type="ORF">EDD60_13126</name>
</gene>
<feature type="domain" description="Calcineurin-like phosphoesterase" evidence="3">
    <location>
        <begin position="1"/>
        <end position="143"/>
    </location>
</feature>
<dbReference type="GO" id="GO:0016787">
    <property type="term" value="F:hydrolase activity"/>
    <property type="evidence" value="ECO:0007669"/>
    <property type="project" value="UniProtKB-UniRule"/>
</dbReference>
<comment type="similarity">
    <text evidence="1 2">Belongs to the metallophosphoesterase superfamily. YfcE family.</text>
</comment>
<protein>
    <recommendedName>
        <fullName evidence="2">Phosphoesterase</fullName>
        <ecNumber evidence="2">3.1.4.-</ecNumber>
    </recommendedName>
</protein>
<keyword evidence="2" id="KW-0479">Metal-binding</keyword>
<evidence type="ECO:0000259" key="3">
    <source>
        <dbReference type="Pfam" id="PF12850"/>
    </source>
</evidence>
<dbReference type="InterPro" id="IPR000979">
    <property type="entry name" value="Phosphodiesterase_MJ0936/Vps29"/>
</dbReference>
<dbReference type="NCBIfam" id="TIGR00040">
    <property type="entry name" value="yfcE"/>
    <property type="match status" value="1"/>
</dbReference>
<dbReference type="GO" id="GO:0046872">
    <property type="term" value="F:metal ion binding"/>
    <property type="evidence" value="ECO:0007669"/>
    <property type="project" value="UniProtKB-KW"/>
</dbReference>
<dbReference type="InterPro" id="IPR029052">
    <property type="entry name" value="Metallo-depent_PP-like"/>
</dbReference>
<dbReference type="RefSeq" id="WP_066450635.1">
    <property type="nucleotide sequence ID" value="NZ_JANKBF010000026.1"/>
</dbReference>
<keyword evidence="5" id="KW-1185">Reference proteome</keyword>
<dbReference type="Pfam" id="PF12850">
    <property type="entry name" value="Metallophos_2"/>
    <property type="match status" value="1"/>
</dbReference>
<evidence type="ECO:0000256" key="2">
    <source>
        <dbReference type="RuleBase" id="RU362039"/>
    </source>
</evidence>
<sequence>MKILVISDSHLFGNDLQRVVKKYQHQVDYMVHCGDSSLPMDDPVIEKFDVVVKGNHDYAPYPAYRIFHHICITHGHLYQVYYGYDQLIELCQQHHCRICLHGHTHVPTHQIHQGIHFINPGSLMMNRGSYAYGTYAILTIEDDSINVQYFHHHKDTLCPDTILTEGLDLLEEFKTLL</sequence>
<dbReference type="AlphaFoldDB" id="A0A4R3YHJ4"/>
<comment type="caution">
    <text evidence="4">The sequence shown here is derived from an EMBL/GenBank/DDBJ whole genome shotgun (WGS) entry which is preliminary data.</text>
</comment>
<dbReference type="EMBL" id="SMCQ01000031">
    <property type="protein sequence ID" value="TCV91531.1"/>
    <property type="molecule type" value="Genomic_DNA"/>
</dbReference>
<evidence type="ECO:0000256" key="1">
    <source>
        <dbReference type="ARBA" id="ARBA00008950"/>
    </source>
</evidence>
<dbReference type="PANTHER" id="PTHR11124">
    <property type="entry name" value="VACUOLAR SORTING PROTEIN VPS29"/>
    <property type="match status" value="1"/>
</dbReference>
<dbReference type="InterPro" id="IPR024654">
    <property type="entry name" value="Calcineurin-like_PHP_lpxH"/>
</dbReference>
<evidence type="ECO:0000313" key="5">
    <source>
        <dbReference type="Proteomes" id="UP000295515"/>
    </source>
</evidence>
<organism evidence="4 5">
    <name type="scientific">Longibaculum muris</name>
    <dbReference type="NCBI Taxonomy" id="1796628"/>
    <lineage>
        <taxon>Bacteria</taxon>
        <taxon>Bacillati</taxon>
        <taxon>Bacillota</taxon>
        <taxon>Erysipelotrichia</taxon>
        <taxon>Erysipelotrichales</taxon>
        <taxon>Coprobacillaceae</taxon>
        <taxon>Longibaculum</taxon>
    </lineage>
</organism>
<dbReference type="Gene3D" id="3.60.21.10">
    <property type="match status" value="1"/>
</dbReference>
<dbReference type="EC" id="3.1.4.-" evidence="2"/>
<proteinExistence type="inferred from homology"/>
<evidence type="ECO:0000313" key="4">
    <source>
        <dbReference type="EMBL" id="TCV91531.1"/>
    </source>
</evidence>
<dbReference type="SUPFAM" id="SSF56300">
    <property type="entry name" value="Metallo-dependent phosphatases"/>
    <property type="match status" value="1"/>
</dbReference>
<dbReference type="GeneID" id="98916674"/>
<accession>A0A4R3YHJ4</accession>
<comment type="cofactor">
    <cofactor evidence="2">
        <name>a divalent metal cation</name>
        <dbReference type="ChEBI" id="CHEBI:60240"/>
    </cofactor>
</comment>